<dbReference type="InterPro" id="IPR046642">
    <property type="entry name" value="DUF6754"/>
</dbReference>
<feature type="transmembrane region" description="Helical" evidence="2">
    <location>
        <begin position="377"/>
        <end position="397"/>
    </location>
</feature>
<dbReference type="Pfam" id="PF20539">
    <property type="entry name" value="DUF6754"/>
    <property type="match status" value="1"/>
</dbReference>
<dbReference type="EMBL" id="QOQW01000005">
    <property type="protein sequence ID" value="RCK80568.1"/>
    <property type="molecule type" value="Genomic_DNA"/>
</dbReference>
<sequence length="418" mass="43079">MSVSRLLSRKGLGRLAVFLAVYGLIAVMAQEPPAGSPPDAPPSAVAPQAPEPGAAPAPVPAAPAPEPAPAAAAPVQPAAPAVPPESVQPVSPDTPPAAAVPVAPADPAAAATAAAAPTEASAAPPAPAAEPAAGAAPDAAAGAPAAPEWFDKSRAPIALIIAVIGGLVTWFTLSAQRGKEMFIRRISGLSALDDAVGRATEMGRGVLYIPGIWDMDDIQTVAGVTILGHVAKKTAEYDTPLFAPMTRSFVMSVAQEVVKQSYLEKGRADAFRPDRINYLTDDQFGYVAGVGGIMMREKPAACFYLGCFFAESLILAETGSAVGAIQIAGTAEPSQIPFFVAACDYTLIGEELFAASAYLSKNPKEVGSLKGSDMSKLIIIVAILIGTFLVTVSQTPFGESNYWLKRATEQYLSWLSIE</sequence>
<name>A0A367ZR12_9BACT</name>
<evidence type="ECO:0000256" key="1">
    <source>
        <dbReference type="SAM" id="MobiDB-lite"/>
    </source>
</evidence>
<organism evidence="4 5">
    <name type="scientific">Candidatus Ozemobacter sibiricus</name>
    <dbReference type="NCBI Taxonomy" id="2268124"/>
    <lineage>
        <taxon>Bacteria</taxon>
        <taxon>Candidatus Ozemobacteria</taxon>
        <taxon>Candidatus Ozemobacterales</taxon>
        <taxon>Candidatus Ozemobacteraceae</taxon>
        <taxon>Candidatus Ozemobacter</taxon>
    </lineage>
</organism>
<reference evidence="4 5" key="1">
    <citation type="submission" date="2018-05" db="EMBL/GenBank/DDBJ databases">
        <title>A metagenomic window into the 2 km-deep terrestrial subsurface aquifer revealed taxonomically and functionally diverse microbial community comprising novel uncultured bacterial lineages.</title>
        <authorList>
            <person name="Kadnikov V.V."/>
            <person name="Mardanov A.V."/>
            <person name="Beletsky A.V."/>
            <person name="Banks D."/>
            <person name="Pimenov N.V."/>
            <person name="Frank Y.A."/>
            <person name="Karnachuk O.V."/>
            <person name="Ravin N.V."/>
        </authorList>
    </citation>
    <scope>NUCLEOTIDE SEQUENCE [LARGE SCALE GENOMIC DNA]</scope>
    <source>
        <strain evidence="4">BY5</strain>
    </source>
</reference>
<feature type="compositionally biased region" description="Low complexity" evidence="1">
    <location>
        <begin position="69"/>
        <end position="140"/>
    </location>
</feature>
<keyword evidence="4" id="KW-0648">Protein biosynthesis</keyword>
<accession>A0A367ZR12</accession>
<proteinExistence type="predicted"/>
<keyword evidence="2" id="KW-0812">Transmembrane</keyword>
<evidence type="ECO:0000313" key="4">
    <source>
        <dbReference type="EMBL" id="RCK80568.1"/>
    </source>
</evidence>
<feature type="region of interest" description="Disordered" evidence="1">
    <location>
        <begin position="32"/>
        <end position="140"/>
    </location>
</feature>
<evidence type="ECO:0000259" key="3">
    <source>
        <dbReference type="Pfam" id="PF20539"/>
    </source>
</evidence>
<evidence type="ECO:0000313" key="5">
    <source>
        <dbReference type="Proteomes" id="UP000252355"/>
    </source>
</evidence>
<keyword evidence="2" id="KW-0472">Membrane</keyword>
<dbReference type="Proteomes" id="UP000252355">
    <property type="component" value="Unassembled WGS sequence"/>
</dbReference>
<keyword evidence="4" id="KW-0396">Initiation factor</keyword>
<dbReference type="GO" id="GO:0003743">
    <property type="term" value="F:translation initiation factor activity"/>
    <property type="evidence" value="ECO:0007669"/>
    <property type="project" value="UniProtKB-KW"/>
</dbReference>
<gene>
    <name evidence="4" type="ORF">OZSIB_2881</name>
</gene>
<feature type="domain" description="DUF6754" evidence="3">
    <location>
        <begin position="146"/>
        <end position="395"/>
    </location>
</feature>
<keyword evidence="2" id="KW-1133">Transmembrane helix</keyword>
<evidence type="ECO:0000256" key="2">
    <source>
        <dbReference type="SAM" id="Phobius"/>
    </source>
</evidence>
<protein>
    <submittedName>
        <fullName evidence="4">Translation initiation factor 2</fullName>
    </submittedName>
</protein>
<dbReference type="AlphaFoldDB" id="A0A367ZR12"/>
<comment type="caution">
    <text evidence="4">The sequence shown here is derived from an EMBL/GenBank/DDBJ whole genome shotgun (WGS) entry which is preliminary data.</text>
</comment>
<feature type="transmembrane region" description="Helical" evidence="2">
    <location>
        <begin position="157"/>
        <end position="175"/>
    </location>
</feature>
<feature type="compositionally biased region" description="Pro residues" evidence="1">
    <location>
        <begin position="49"/>
        <end position="68"/>
    </location>
</feature>